<dbReference type="PANTHER" id="PTHR34975">
    <property type="entry name" value="SPORE GERMINATION PROTEIN A2"/>
    <property type="match status" value="1"/>
</dbReference>
<feature type="transmembrane region" description="Helical" evidence="8">
    <location>
        <begin position="304"/>
        <end position="324"/>
    </location>
</feature>
<proteinExistence type="inferred from homology"/>
<evidence type="ECO:0000313" key="10">
    <source>
        <dbReference type="Proteomes" id="UP000553059"/>
    </source>
</evidence>
<dbReference type="NCBIfam" id="TIGR00912">
    <property type="entry name" value="2A0309"/>
    <property type="match status" value="1"/>
</dbReference>
<reference evidence="9 10" key="1">
    <citation type="journal article" date="2020" name="Biotechnol. Biofuels">
        <title>New insights from the biogas microbiome by comprehensive genome-resolved metagenomics of nearly 1600 species originating from multiple anaerobic digesters.</title>
        <authorList>
            <person name="Campanaro S."/>
            <person name="Treu L."/>
            <person name="Rodriguez-R L.M."/>
            <person name="Kovalovszki A."/>
            <person name="Ziels R.M."/>
            <person name="Maus I."/>
            <person name="Zhu X."/>
            <person name="Kougias P.G."/>
            <person name="Basile A."/>
            <person name="Luo G."/>
            <person name="Schluter A."/>
            <person name="Konstantinidis K.T."/>
            <person name="Angelidaki I."/>
        </authorList>
    </citation>
    <scope>NUCLEOTIDE SEQUENCE [LARGE SCALE GENOMIC DNA]</scope>
    <source>
        <strain evidence="9">AS05jafATM_4</strain>
    </source>
</reference>
<dbReference type="Proteomes" id="UP000553059">
    <property type="component" value="Unassembled WGS sequence"/>
</dbReference>
<dbReference type="AlphaFoldDB" id="A0A7C7DBZ9"/>
<feature type="transmembrane region" description="Helical" evidence="8">
    <location>
        <begin position="83"/>
        <end position="104"/>
    </location>
</feature>
<dbReference type="Pfam" id="PF03845">
    <property type="entry name" value="Spore_permease"/>
    <property type="match status" value="1"/>
</dbReference>
<feature type="transmembrane region" description="Helical" evidence="8">
    <location>
        <begin position="146"/>
        <end position="163"/>
    </location>
</feature>
<feature type="transmembrane region" description="Helical" evidence="8">
    <location>
        <begin position="336"/>
        <end position="356"/>
    </location>
</feature>
<keyword evidence="7 8" id="KW-0472">Membrane</keyword>
<feature type="transmembrane region" description="Helical" evidence="8">
    <location>
        <begin position="12"/>
        <end position="28"/>
    </location>
</feature>
<name>A0A7C7DBZ9_9FIRM</name>
<feature type="transmembrane region" description="Helical" evidence="8">
    <location>
        <begin position="40"/>
        <end position="62"/>
    </location>
</feature>
<evidence type="ECO:0000256" key="1">
    <source>
        <dbReference type="ARBA" id="ARBA00004141"/>
    </source>
</evidence>
<feature type="transmembrane region" description="Helical" evidence="8">
    <location>
        <begin position="116"/>
        <end position="134"/>
    </location>
</feature>
<sequence length="364" mass="40671">MLEPGQITSKQLIRLLVCSRIVISLTYFPVLKEMSPSQDSWLACILYFPLQIIMAAPLYLLARRFPRQTIIQYIPTIAGKGGKIAGALLLCYFIHQSAMSLALFNLFITGVAMPKTPILFFSLSLLLACAYAARQGIEVLGRLSELLLPIILIAITTIILLLTKDMHFKLLQPVLEKGIFPVMGGSLFLVSRTYEVIEFAMLLPYLNKPAKTKTVYLTAFFIIAFFLTMISMSIITILGTGAATRTFPFLYTIRLVNVGNFIERIESIHLAIWILAAFLKMSLQYYIIVLGLSQLFNLKTYKPLILPTGSILASLSLLVAPSLVELQSFASSMESHLYNIVFVYSLPFLLLLLAVIRKKGVRSL</sequence>
<evidence type="ECO:0000256" key="6">
    <source>
        <dbReference type="ARBA" id="ARBA00022989"/>
    </source>
</evidence>
<dbReference type="GO" id="GO:0009847">
    <property type="term" value="P:spore germination"/>
    <property type="evidence" value="ECO:0007669"/>
    <property type="project" value="InterPro"/>
</dbReference>
<keyword evidence="6 8" id="KW-1133">Transmembrane helix</keyword>
<evidence type="ECO:0000256" key="5">
    <source>
        <dbReference type="ARBA" id="ARBA00022692"/>
    </source>
</evidence>
<comment type="caution">
    <text evidence="9">The sequence shown here is derived from an EMBL/GenBank/DDBJ whole genome shotgun (WGS) entry which is preliminary data.</text>
</comment>
<evidence type="ECO:0000256" key="7">
    <source>
        <dbReference type="ARBA" id="ARBA00023136"/>
    </source>
</evidence>
<evidence type="ECO:0000256" key="4">
    <source>
        <dbReference type="ARBA" id="ARBA00022544"/>
    </source>
</evidence>
<gene>
    <name evidence="9" type="ORF">GX523_17600</name>
</gene>
<keyword evidence="3" id="KW-0813">Transport</keyword>
<comment type="similarity">
    <text evidence="2">Belongs to the amino acid-polyamine-organocation (APC) superfamily. Spore germination protein (SGP) (TC 2.A.3.9) family.</text>
</comment>
<dbReference type="PANTHER" id="PTHR34975:SF2">
    <property type="entry name" value="SPORE GERMINATION PROTEIN A2"/>
    <property type="match status" value="1"/>
</dbReference>
<dbReference type="InterPro" id="IPR004761">
    <property type="entry name" value="Spore_GerAB"/>
</dbReference>
<keyword evidence="5 8" id="KW-0812">Transmembrane</keyword>
<dbReference type="GO" id="GO:0016020">
    <property type="term" value="C:membrane"/>
    <property type="evidence" value="ECO:0007669"/>
    <property type="project" value="UniProtKB-SubCell"/>
</dbReference>
<evidence type="ECO:0000256" key="3">
    <source>
        <dbReference type="ARBA" id="ARBA00022448"/>
    </source>
</evidence>
<organism evidence="9 10">
    <name type="scientific">Desulfitobacterium dehalogenans</name>
    <dbReference type="NCBI Taxonomy" id="36854"/>
    <lineage>
        <taxon>Bacteria</taxon>
        <taxon>Bacillati</taxon>
        <taxon>Bacillota</taxon>
        <taxon>Clostridia</taxon>
        <taxon>Eubacteriales</taxon>
        <taxon>Desulfitobacteriaceae</taxon>
        <taxon>Desulfitobacterium</taxon>
    </lineage>
</organism>
<keyword evidence="4" id="KW-0309">Germination</keyword>
<evidence type="ECO:0000256" key="8">
    <source>
        <dbReference type="SAM" id="Phobius"/>
    </source>
</evidence>
<feature type="transmembrane region" description="Helical" evidence="8">
    <location>
        <begin position="183"/>
        <end position="203"/>
    </location>
</feature>
<feature type="transmembrane region" description="Helical" evidence="8">
    <location>
        <begin position="270"/>
        <end position="292"/>
    </location>
</feature>
<dbReference type="EMBL" id="DUTF01000370">
    <property type="protein sequence ID" value="HHY28517.1"/>
    <property type="molecule type" value="Genomic_DNA"/>
</dbReference>
<evidence type="ECO:0000256" key="2">
    <source>
        <dbReference type="ARBA" id="ARBA00007998"/>
    </source>
</evidence>
<accession>A0A7C7DBZ9</accession>
<comment type="subcellular location">
    <subcellularLocation>
        <location evidence="1">Membrane</location>
        <topology evidence="1">Multi-pass membrane protein</topology>
    </subcellularLocation>
</comment>
<evidence type="ECO:0000313" key="9">
    <source>
        <dbReference type="EMBL" id="HHY28517.1"/>
    </source>
</evidence>
<protein>
    <submittedName>
        <fullName evidence="9">Endospore germination permease</fullName>
    </submittedName>
</protein>
<feature type="transmembrane region" description="Helical" evidence="8">
    <location>
        <begin position="215"/>
        <end position="238"/>
    </location>
</feature>